<protein>
    <submittedName>
        <fullName evidence="2">Aryl-sulfate sulfotransferase</fullName>
    </submittedName>
</protein>
<sequence>MIRNLLVAAILLCFCGCGGGTEPSPVEPDMDALRSLPYAGAADGSSDDPAGVLIHRRDRAWPGLNLVTVQMLARADLLDMNGEVVRSWAMDGGGRWERARMLPDGGIAVVGVDPVQVSWIPDHARYIARFDADGTLLWKKQINAHHDIAPAGQGGLAVLTYRRRLVPEIHPSIDVRDDQITTMDGDGNTIDVISLLDAIGARQDVFRLQGSGPNSMGGRPWIDLFHTNSLMQSADGKLLLLCFRHQDRIAIIDLSRREAVWSWGIGVLSGPHDAQWLEDGHILVFDNGLARGWSRVLEIDPASGRIVWTYGDSGPDRFFTLSKGSAQRLPNGNTLIADSDNGRAFEVTAEGETVWEYATPHRVEDGRRAAIVRIRRIEADLSPRSTP</sequence>
<dbReference type="InterPro" id="IPR015943">
    <property type="entry name" value="WD40/YVTN_repeat-like_dom_sf"/>
</dbReference>
<dbReference type="InterPro" id="IPR039535">
    <property type="entry name" value="ASST-like"/>
</dbReference>
<dbReference type="Proteomes" id="UP000648239">
    <property type="component" value="Unassembled WGS sequence"/>
</dbReference>
<evidence type="ECO:0000256" key="1">
    <source>
        <dbReference type="SAM" id="SignalP"/>
    </source>
</evidence>
<dbReference type="Pfam" id="PF14269">
    <property type="entry name" value="Arylsulfotran_2"/>
    <property type="match status" value="1"/>
</dbReference>
<accession>A0A8J6XWG6</accession>
<feature type="chain" id="PRO_5035302396" evidence="1">
    <location>
        <begin position="20"/>
        <end position="387"/>
    </location>
</feature>
<evidence type="ECO:0000313" key="3">
    <source>
        <dbReference type="Proteomes" id="UP000648239"/>
    </source>
</evidence>
<dbReference type="AlphaFoldDB" id="A0A8J6XWG6"/>
<dbReference type="InterPro" id="IPR053143">
    <property type="entry name" value="Arylsulfate_ST"/>
</dbReference>
<proteinExistence type="predicted"/>
<dbReference type="EMBL" id="JACXWD010000013">
    <property type="protein sequence ID" value="MBD3867656.1"/>
    <property type="molecule type" value="Genomic_DNA"/>
</dbReference>
<evidence type="ECO:0000313" key="2">
    <source>
        <dbReference type="EMBL" id="MBD3867656.1"/>
    </source>
</evidence>
<dbReference type="PANTHER" id="PTHR35340">
    <property type="entry name" value="PQQ ENZYME REPEAT PROTEIN-RELATED"/>
    <property type="match status" value="1"/>
</dbReference>
<gene>
    <name evidence="2" type="ORF">IFK94_05980</name>
</gene>
<comment type="caution">
    <text evidence="2">The sequence shown here is derived from an EMBL/GenBank/DDBJ whole genome shotgun (WGS) entry which is preliminary data.</text>
</comment>
<reference evidence="2 3" key="1">
    <citation type="submission" date="2020-08" db="EMBL/GenBank/DDBJ databases">
        <title>Acidobacteriota in marine sediments use diverse sulfur dissimilation pathways.</title>
        <authorList>
            <person name="Wasmund K."/>
        </authorList>
    </citation>
    <scope>NUCLEOTIDE SEQUENCE [LARGE SCALE GENOMIC DNA]</scope>
    <source>
        <strain evidence="2">MAG AM4</strain>
    </source>
</reference>
<dbReference type="SUPFAM" id="SSF50998">
    <property type="entry name" value="Quinoprotein alcohol dehydrogenase-like"/>
    <property type="match status" value="1"/>
</dbReference>
<organism evidence="2 3">
    <name type="scientific">Candidatus Polarisedimenticola svalbardensis</name>
    <dbReference type="NCBI Taxonomy" id="2886004"/>
    <lineage>
        <taxon>Bacteria</taxon>
        <taxon>Pseudomonadati</taxon>
        <taxon>Acidobacteriota</taxon>
        <taxon>Candidatus Polarisedimenticolia</taxon>
        <taxon>Candidatus Polarisedimenticolales</taxon>
        <taxon>Candidatus Polarisedimenticolaceae</taxon>
        <taxon>Candidatus Polarisedimenticola</taxon>
    </lineage>
</organism>
<feature type="signal peptide" evidence="1">
    <location>
        <begin position="1"/>
        <end position="19"/>
    </location>
</feature>
<name>A0A8J6XWG6_9BACT</name>
<dbReference type="PANTHER" id="PTHR35340:SF5">
    <property type="entry name" value="ASST-DOMAIN-CONTAINING PROTEIN"/>
    <property type="match status" value="1"/>
</dbReference>
<keyword evidence="1" id="KW-0732">Signal</keyword>
<dbReference type="InterPro" id="IPR011047">
    <property type="entry name" value="Quinoprotein_ADH-like_sf"/>
</dbReference>
<dbReference type="Gene3D" id="2.130.10.10">
    <property type="entry name" value="YVTN repeat-like/Quinoprotein amine dehydrogenase"/>
    <property type="match status" value="1"/>
</dbReference>